<evidence type="ECO:0000313" key="3">
    <source>
        <dbReference type="EMBL" id="MBB6048250.1"/>
    </source>
</evidence>
<keyword evidence="4" id="KW-1185">Reference proteome</keyword>
<dbReference type="SUPFAM" id="SSF46894">
    <property type="entry name" value="C-terminal effector domain of the bipartite response regulators"/>
    <property type="match status" value="1"/>
</dbReference>
<proteinExistence type="predicted"/>
<reference evidence="3 4" key="1">
    <citation type="submission" date="2020-08" db="EMBL/GenBank/DDBJ databases">
        <title>Genomic Encyclopedia of Type Strains, Phase IV (KMG-IV): sequencing the most valuable type-strain genomes for metagenomic binning, comparative biology and taxonomic classification.</title>
        <authorList>
            <person name="Goeker M."/>
        </authorList>
    </citation>
    <scope>NUCLEOTIDE SEQUENCE [LARGE SCALE GENOMIC DNA]</scope>
    <source>
        <strain evidence="3 4">DSM 23562</strain>
    </source>
</reference>
<dbReference type="InterPro" id="IPR016032">
    <property type="entry name" value="Sig_transdc_resp-reg_C-effctor"/>
</dbReference>
<dbReference type="GO" id="GO:0003677">
    <property type="term" value="F:DNA binding"/>
    <property type="evidence" value="ECO:0007669"/>
    <property type="project" value="InterPro"/>
</dbReference>
<feature type="domain" description="Winged helix-turn-helix" evidence="2">
    <location>
        <begin position="405"/>
        <end position="473"/>
    </location>
</feature>
<protein>
    <submittedName>
        <fullName evidence="3">Putative ATPase</fullName>
    </submittedName>
</protein>
<gene>
    <name evidence="3" type="ORF">HNQ39_000012</name>
</gene>
<organism evidence="3 4">
    <name type="scientific">Armatimonas rosea</name>
    <dbReference type="NCBI Taxonomy" id="685828"/>
    <lineage>
        <taxon>Bacteria</taxon>
        <taxon>Bacillati</taxon>
        <taxon>Armatimonadota</taxon>
        <taxon>Armatimonadia</taxon>
        <taxon>Armatimonadales</taxon>
        <taxon>Armatimonadaceae</taxon>
        <taxon>Armatimonas</taxon>
    </lineage>
</organism>
<dbReference type="InterPro" id="IPR058852">
    <property type="entry name" value="HTH_77"/>
</dbReference>
<dbReference type="Gene3D" id="1.10.10.10">
    <property type="entry name" value="Winged helix-like DNA-binding domain superfamily/Winged helix DNA-binding domain"/>
    <property type="match status" value="1"/>
</dbReference>
<dbReference type="Pfam" id="PF13401">
    <property type="entry name" value="AAA_22"/>
    <property type="match status" value="1"/>
</dbReference>
<dbReference type="Pfam" id="PF25872">
    <property type="entry name" value="HTH_77"/>
    <property type="match status" value="1"/>
</dbReference>
<dbReference type="PRINTS" id="PR00364">
    <property type="entry name" value="DISEASERSIST"/>
</dbReference>
<dbReference type="EMBL" id="JACHGW010000001">
    <property type="protein sequence ID" value="MBB6048250.1"/>
    <property type="molecule type" value="Genomic_DNA"/>
</dbReference>
<evidence type="ECO:0000313" key="4">
    <source>
        <dbReference type="Proteomes" id="UP000520814"/>
    </source>
</evidence>
<dbReference type="SUPFAM" id="SSF52540">
    <property type="entry name" value="P-loop containing nucleoside triphosphate hydrolases"/>
    <property type="match status" value="1"/>
</dbReference>
<sequence>MTRILLLGGLCVEVHGKRFETFPRRKAAALLALLALRPQQRHAREELAVQLWPDADTETGRRNLRQTLLYLRQALPEQELVHADSHALWLAEGTTTDVATFEAALLRGEGTRARSLWRGELLPGFFEEAILTERERLNALLAQVPAAGIPAPSPRAGLPLYLSELQGRESELERLSLLLSEPGVRLITLLGPGGVGKTRLAVALAAGMKHDVVFVELAALSSGSGEERLLQSIIEALGLSLHGEEPREESLLRLMASRNLLLILDNAEHVLPATSALVLRLLRAAPRLKLVVTSREPLRVEGERTLALQPLDPTVAARFLRTSARAVRPDLPDDPEALRQICAQLEGLPLALELAASQCRSLSLRELAQDLSEGFGLGETASASLPTRQRSLEATLAWSEALLVPEQRALLYRLAVFAGGAERAAVLEICQARRESLAALVEKSLVQAQIQPDGTTRYRFLEPIRQWCVERLERSGEAPELRQRHAHWYLVLAEKAAPELRRAEQHLWLKKLDKEQANLLATWPYLTGQESLRLAVALGQYWQRRGLLTEGIQRTEQALAGVLEPSEVRFAALLVLGTLYSAAGDSVRGRACLTEAAQAQSRTIAIEATLALSTDSKALTYESYWASIQPILEETRGTTWGRWHHAQALLQVESFLDSLNDHAIKLERVSQATALFEAEGDLHKVMEGLYSLVGVHLVQQNFVAAAPLLQRLQETAALLESTYIEVLTLSMQMRAQRARPHPEPGALRTLVERLVVLAPRLGVPSDAFNAWHDLLQASRHLALWGQAQHALGQMLHFRQRNFTRPILGVYLLGAVGSFLADIGETERGGRLYGYLLETREQLGALPNPLEQRVYERDLACLRAPDPEGLERALAEGRQLSFEQALALAQQPLALPPDGTAPLLPPI</sequence>
<comment type="caution">
    <text evidence="3">The sequence shown here is derived from an EMBL/GenBank/DDBJ whole genome shotgun (WGS) entry which is preliminary data.</text>
</comment>
<dbReference type="InterPro" id="IPR049945">
    <property type="entry name" value="AAA_22"/>
</dbReference>
<dbReference type="RefSeq" id="WP_184191636.1">
    <property type="nucleotide sequence ID" value="NZ_JACHGW010000001.1"/>
</dbReference>
<dbReference type="GO" id="GO:0016887">
    <property type="term" value="F:ATP hydrolysis activity"/>
    <property type="evidence" value="ECO:0007669"/>
    <property type="project" value="InterPro"/>
</dbReference>
<evidence type="ECO:0000259" key="1">
    <source>
        <dbReference type="Pfam" id="PF13401"/>
    </source>
</evidence>
<dbReference type="Proteomes" id="UP000520814">
    <property type="component" value="Unassembled WGS sequence"/>
</dbReference>
<dbReference type="AlphaFoldDB" id="A0A7W9SKY1"/>
<dbReference type="GO" id="GO:0006355">
    <property type="term" value="P:regulation of DNA-templated transcription"/>
    <property type="evidence" value="ECO:0007669"/>
    <property type="project" value="InterPro"/>
</dbReference>
<dbReference type="PANTHER" id="PTHR47691">
    <property type="entry name" value="REGULATOR-RELATED"/>
    <property type="match status" value="1"/>
</dbReference>
<dbReference type="Gene3D" id="3.40.50.300">
    <property type="entry name" value="P-loop containing nucleotide triphosphate hydrolases"/>
    <property type="match status" value="1"/>
</dbReference>
<dbReference type="PANTHER" id="PTHR47691:SF3">
    <property type="entry name" value="HTH-TYPE TRANSCRIPTIONAL REGULATOR RV0890C-RELATED"/>
    <property type="match status" value="1"/>
</dbReference>
<dbReference type="InterPro" id="IPR036388">
    <property type="entry name" value="WH-like_DNA-bd_sf"/>
</dbReference>
<accession>A0A7W9SKY1</accession>
<dbReference type="InterPro" id="IPR027417">
    <property type="entry name" value="P-loop_NTPase"/>
</dbReference>
<name>A0A7W9SKY1_ARMRO</name>
<evidence type="ECO:0000259" key="2">
    <source>
        <dbReference type="Pfam" id="PF25872"/>
    </source>
</evidence>
<feature type="domain" description="ORC1/DEAH AAA+ ATPase" evidence="1">
    <location>
        <begin position="185"/>
        <end position="284"/>
    </location>
</feature>